<dbReference type="SUPFAM" id="SSF53098">
    <property type="entry name" value="Ribonuclease H-like"/>
    <property type="match status" value="1"/>
</dbReference>
<evidence type="ECO:0000313" key="4">
    <source>
        <dbReference type="Proteomes" id="UP000011960"/>
    </source>
</evidence>
<accession>M7CV85</accession>
<feature type="region of interest" description="Disordered" evidence="1">
    <location>
        <begin position="686"/>
        <end position="723"/>
    </location>
</feature>
<feature type="compositionally biased region" description="Polar residues" evidence="1">
    <location>
        <begin position="710"/>
        <end position="723"/>
    </location>
</feature>
<dbReference type="GO" id="GO:0015074">
    <property type="term" value="P:DNA integration"/>
    <property type="evidence" value="ECO:0007669"/>
    <property type="project" value="InterPro"/>
</dbReference>
<dbReference type="GO" id="GO:0003676">
    <property type="term" value="F:nucleic acid binding"/>
    <property type="evidence" value="ECO:0007669"/>
    <property type="project" value="InterPro"/>
</dbReference>
<reference evidence="3 4" key="1">
    <citation type="journal article" date="2013" name="Genome Announc.">
        <title>Genome Sequence of Hydrothermal Arsenic-Respiring Bacterium Marinobacter santoriniensis NKSG1T.</title>
        <authorList>
            <person name="Handley K.M."/>
            <person name="Upton M."/>
            <person name="Beatson S.A."/>
            <person name="Hery M."/>
            <person name="Lloyd J.R."/>
        </authorList>
    </citation>
    <scope>NUCLEOTIDE SEQUENCE [LARGE SCALE GENOMIC DNA]</scope>
    <source>
        <strain evidence="3 4">NKSG1</strain>
    </source>
</reference>
<dbReference type="InterPro" id="IPR001584">
    <property type="entry name" value="Integrase_cat-core"/>
</dbReference>
<feature type="region of interest" description="Disordered" evidence="1">
    <location>
        <begin position="149"/>
        <end position="185"/>
    </location>
</feature>
<feature type="domain" description="Integrase catalytic" evidence="2">
    <location>
        <begin position="283"/>
        <end position="500"/>
    </location>
</feature>
<comment type="caution">
    <text evidence="3">The sequence shown here is derived from an EMBL/GenBank/DDBJ whole genome shotgun (WGS) entry which is preliminary data.</text>
</comment>
<dbReference type="InterPro" id="IPR036397">
    <property type="entry name" value="RNaseH_sf"/>
</dbReference>
<dbReference type="eggNOG" id="COG2801">
    <property type="taxonomic scope" value="Bacteria"/>
</dbReference>
<feature type="compositionally biased region" description="Basic residues" evidence="1">
    <location>
        <begin position="155"/>
        <end position="180"/>
    </location>
</feature>
<dbReference type="Proteomes" id="UP000011960">
    <property type="component" value="Unassembled WGS sequence"/>
</dbReference>
<dbReference type="STRING" id="1288826.MSNKSG1_02434"/>
<dbReference type="EMBL" id="APAT01000007">
    <property type="protein sequence ID" value="EMP57044.1"/>
    <property type="molecule type" value="Genomic_DNA"/>
</dbReference>
<dbReference type="PROSITE" id="PS50994">
    <property type="entry name" value="INTEGRASE"/>
    <property type="match status" value="1"/>
</dbReference>
<evidence type="ECO:0000256" key="1">
    <source>
        <dbReference type="SAM" id="MobiDB-lite"/>
    </source>
</evidence>
<dbReference type="InterPro" id="IPR012337">
    <property type="entry name" value="RNaseH-like_sf"/>
</dbReference>
<protein>
    <submittedName>
        <fullName evidence="3">Transposon Tn7 transposition protein B</fullName>
    </submittedName>
</protein>
<name>M7CV85_9GAMM</name>
<dbReference type="Gene3D" id="3.30.420.10">
    <property type="entry name" value="Ribonuclease H-like superfamily/Ribonuclease H"/>
    <property type="match status" value="1"/>
</dbReference>
<proteinExistence type="predicted"/>
<evidence type="ECO:0000313" key="3">
    <source>
        <dbReference type="EMBL" id="EMP57044.1"/>
    </source>
</evidence>
<gene>
    <name evidence="3" type="ORF">MSNKSG1_02434</name>
</gene>
<organism evidence="3 4">
    <name type="scientific">Marinobacter santoriniensis NKSG1</name>
    <dbReference type="NCBI Taxonomy" id="1288826"/>
    <lineage>
        <taxon>Bacteria</taxon>
        <taxon>Pseudomonadati</taxon>
        <taxon>Pseudomonadota</taxon>
        <taxon>Gammaproteobacteria</taxon>
        <taxon>Pseudomonadales</taxon>
        <taxon>Marinobacteraceae</taxon>
        <taxon>Marinobacter</taxon>
    </lineage>
</organism>
<keyword evidence="4" id="KW-1185">Reference proteome</keyword>
<dbReference type="PATRIC" id="fig|1288826.3.peg.469"/>
<evidence type="ECO:0000259" key="2">
    <source>
        <dbReference type="PROSITE" id="PS50994"/>
    </source>
</evidence>
<dbReference type="AlphaFoldDB" id="M7CV85"/>
<sequence>MLSVNTLLLPLEDISRSPISETMVVVFSDYRTNRIFLINYTGKPRKPCVFPLTTVMVWIEGGLITTAEMELPSFRLLPDNQQTSKAIQKRDKKFSAIAPIIENLEEFLIPTYGSKLVSQAAEASGVRRSQIYTWIYLFLQFGQTKNALLPDNRNRKGNKRRLSGVRLGRKPKSPKAPYKHKTPEDERNLERVLKKHYLIPGGLPLTKVYEHFKALHFSGCMRVQPDGEIRYEILPGQSYPSMSQFRSWTKSYENEKGINAPRMRMGSSKYDKDLKGRSGDIVVPNGPGEIYQIDATPGDIYLVSQLDKLRTLIVGRPTIYSVVDVFSEAIVGIYVSLFSSSFDAMRLALFNAFRSKVSFAREFGLTITESDWPMAVPCLKLFGDNAELTSRRSESLIEDLGITVQFGRAYRGDDKGLVEKSFDHYNNNLLSGLPGFVEKDYKTRGAKDPKLDAVLTLPELYRRLIPYIIHHNNFEKCSSRLFTREMTIDEVPFHRRDVWNWGVKHRPFSGKKLSEEQLYLNLLEKGEASVHREGVYFNKLWYSCQWTLVNGHQDQSMNRNRTKRFDVRFMRHSTDRIFLCTSDGLQIAFLKHDSARFQGCSFDEVEVQLSREHNKELEQAPEVLASELSLLENTKRLVKKAQSEQIRLPVSEIKTQSITENRGLDIEHEQQQERERLQRYTNSQYGIAEQPDIAHGTKDHSKRNTAHQDAMNNLFGSTDDNDS</sequence>